<dbReference type="AlphaFoldDB" id="Q2GUN6"/>
<dbReference type="OrthoDB" id="4900101at2759"/>
<dbReference type="OMA" id="SHWHLEV"/>
<accession>Q2GUN6</accession>
<organism evidence="3 4">
    <name type="scientific">Chaetomium globosum (strain ATCC 6205 / CBS 148.51 / DSM 1962 / NBRC 6347 / NRRL 1970)</name>
    <name type="common">Soil fungus</name>
    <dbReference type="NCBI Taxonomy" id="306901"/>
    <lineage>
        <taxon>Eukaryota</taxon>
        <taxon>Fungi</taxon>
        <taxon>Dikarya</taxon>
        <taxon>Ascomycota</taxon>
        <taxon>Pezizomycotina</taxon>
        <taxon>Sordariomycetes</taxon>
        <taxon>Sordariomycetidae</taxon>
        <taxon>Sordariales</taxon>
        <taxon>Chaetomiaceae</taxon>
        <taxon>Chaetomium</taxon>
    </lineage>
</organism>
<dbReference type="eggNOG" id="ENOG502QVJ3">
    <property type="taxonomic scope" value="Eukaryota"/>
</dbReference>
<dbReference type="PANTHER" id="PTHR47718">
    <property type="entry name" value="OS01G0519700 PROTEIN"/>
    <property type="match status" value="1"/>
</dbReference>
<name>Q2GUN6_CHAGB</name>
<dbReference type="PANTHER" id="PTHR47718:SF3">
    <property type="entry name" value="PROTEIN FAR1-RELATED SEQUENCE 5-LIKE"/>
    <property type="match status" value="1"/>
</dbReference>
<feature type="compositionally biased region" description="Basic residues" evidence="1">
    <location>
        <begin position="641"/>
        <end position="657"/>
    </location>
</feature>
<feature type="compositionally biased region" description="Polar residues" evidence="1">
    <location>
        <begin position="313"/>
        <end position="322"/>
    </location>
</feature>
<sequence>MPLEAPTVPADGFESFDVLYAHVNASAKEQGYAIVKVRCSDYKNGAPRRYDLSCVHGANKKETRGVGLRDTSTIKTSCPWRAKVVQRVLAGDRWIFEVMVNQHNHEAQDPVAYPSHRKRTWTEAQKDKIRQIFKTTATGSRGVAALMRERYPDQEWHRRDIENEMSQAKAEALGGYTPTQALIKHFTDTGIKHFVRQLSGHVTALIWTYPWCEKAWKRFPDVLSLDNTYKTNRFDMPFLNVTGVTNLHTTFNVAFAIVNKEDEEAYTWLIEHLKKLRVAVGAQLPTVAITDFEKALKNALATSEVKRKWNWPDGQQPSQQALREQEEEGNHVDPTFRDLIAEAPVIGPPLSIQDTEDTPAGFLSVWKACVYASTIDDFQMAWQHLIDQFAEHQEPAVSYILSTYFPWRKHFLECFTRQNRNFGVRVTSRTEGSHKELKSYLLNSRAELRFLASRVEQLVKDQEASYNAKKGEEATRQLGQYSSCRWMGDLRYRLSRKALGLVAQQHRICHSRVKSDLGQTASQRHREPPPECTGAFHQQFGLPCSHDIERKLRSNQELSYLDTHSHWHLEVSLAANDPLAAIEEPLVGITRRGRPTVSQEEIPVALIPRGDNYRRASAATRARDPSRWELVERQEQQQARGRARGRRPRGPRGRGRGPARGQGQQNAVDGAQGGASTGPDVAISPGTPVSDTPQSQ</sequence>
<evidence type="ECO:0000313" key="3">
    <source>
        <dbReference type="EMBL" id="EAQ87065.1"/>
    </source>
</evidence>
<reference evidence="4" key="1">
    <citation type="journal article" date="2015" name="Genome Announc.">
        <title>Draft genome sequence of the cellulolytic fungus Chaetomium globosum.</title>
        <authorList>
            <person name="Cuomo C.A."/>
            <person name="Untereiner W.A."/>
            <person name="Ma L.-J."/>
            <person name="Grabherr M."/>
            <person name="Birren B.W."/>
        </authorList>
    </citation>
    <scope>NUCLEOTIDE SEQUENCE [LARGE SCALE GENOMIC DNA]</scope>
    <source>
        <strain evidence="4">ATCC 6205 / CBS 148.51 / DSM 1962 / NBRC 6347 / NRRL 1970</strain>
    </source>
</reference>
<feature type="compositionally biased region" description="Polar residues" evidence="1">
    <location>
        <begin position="687"/>
        <end position="696"/>
    </location>
</feature>
<dbReference type="VEuPathDB" id="FungiDB:CHGG_08318"/>
<evidence type="ECO:0000313" key="4">
    <source>
        <dbReference type="Proteomes" id="UP000001056"/>
    </source>
</evidence>
<evidence type="ECO:0000256" key="1">
    <source>
        <dbReference type="SAM" id="MobiDB-lite"/>
    </source>
</evidence>
<dbReference type="Proteomes" id="UP000001056">
    <property type="component" value="Unassembled WGS sequence"/>
</dbReference>
<feature type="compositionally biased region" description="Basic and acidic residues" evidence="1">
    <location>
        <begin position="621"/>
        <end position="635"/>
    </location>
</feature>
<feature type="domain" description="MULE transposase" evidence="2">
    <location>
        <begin position="222"/>
        <end position="302"/>
    </location>
</feature>
<dbReference type="HOGENOM" id="CLU_006029_3_0_1"/>
<dbReference type="Pfam" id="PF10551">
    <property type="entry name" value="MULE"/>
    <property type="match status" value="1"/>
</dbReference>
<dbReference type="InterPro" id="IPR018289">
    <property type="entry name" value="MULE_transposase_dom"/>
</dbReference>
<evidence type="ECO:0000259" key="2">
    <source>
        <dbReference type="Pfam" id="PF10551"/>
    </source>
</evidence>
<dbReference type="InParanoid" id="Q2GUN6"/>
<proteinExistence type="predicted"/>
<feature type="region of interest" description="Disordered" evidence="1">
    <location>
        <begin position="309"/>
        <end position="329"/>
    </location>
</feature>
<gene>
    <name evidence="3" type="ORF">CHGG_08318</name>
</gene>
<feature type="region of interest" description="Disordered" evidence="1">
    <location>
        <begin position="614"/>
        <end position="696"/>
    </location>
</feature>
<protein>
    <recommendedName>
        <fullName evidence="2">MULE transposase domain-containing protein</fullName>
    </recommendedName>
</protein>
<dbReference type="EMBL" id="CH408033">
    <property type="protein sequence ID" value="EAQ87065.1"/>
    <property type="molecule type" value="Genomic_DNA"/>
</dbReference>
<dbReference type="GeneID" id="4393913"/>
<dbReference type="RefSeq" id="XP_001225974.1">
    <property type="nucleotide sequence ID" value="XM_001225973.1"/>
</dbReference>
<keyword evidence="4" id="KW-1185">Reference proteome</keyword>